<gene>
    <name evidence="2" type="ORF">PGLA1383_LOCUS20730</name>
</gene>
<sequence length="89" mass="10707">NCQFLDNDNYQDWLKNLRDQEVRTWLTHCQEYLHMRFYFDSGLGEFDTLDGNIPQEWLALGPLRKRTWPSSGSRWNAHMPVQAGQRRLH</sequence>
<dbReference type="EMBL" id="CAJNNV010014341">
    <property type="protein sequence ID" value="CAE8602489.1"/>
    <property type="molecule type" value="Genomic_DNA"/>
</dbReference>
<protein>
    <submittedName>
        <fullName evidence="2">Uncharacterized protein</fullName>
    </submittedName>
</protein>
<dbReference type="AlphaFoldDB" id="A0A813EQ91"/>
<dbReference type="Proteomes" id="UP000654075">
    <property type="component" value="Unassembled WGS sequence"/>
</dbReference>
<dbReference type="OrthoDB" id="425521at2759"/>
<name>A0A813EQ91_POLGL</name>
<evidence type="ECO:0000256" key="1">
    <source>
        <dbReference type="SAM" id="MobiDB-lite"/>
    </source>
</evidence>
<keyword evidence="3" id="KW-1185">Reference proteome</keyword>
<proteinExistence type="predicted"/>
<accession>A0A813EQ91</accession>
<evidence type="ECO:0000313" key="3">
    <source>
        <dbReference type="Proteomes" id="UP000654075"/>
    </source>
</evidence>
<comment type="caution">
    <text evidence="2">The sequence shown here is derived from an EMBL/GenBank/DDBJ whole genome shotgun (WGS) entry which is preliminary data.</text>
</comment>
<evidence type="ECO:0000313" key="2">
    <source>
        <dbReference type="EMBL" id="CAE8602489.1"/>
    </source>
</evidence>
<reference evidence="2" key="1">
    <citation type="submission" date="2021-02" db="EMBL/GenBank/DDBJ databases">
        <authorList>
            <person name="Dougan E. K."/>
            <person name="Rhodes N."/>
            <person name="Thang M."/>
            <person name="Chan C."/>
        </authorList>
    </citation>
    <scope>NUCLEOTIDE SEQUENCE</scope>
</reference>
<organism evidence="2 3">
    <name type="scientific">Polarella glacialis</name>
    <name type="common">Dinoflagellate</name>
    <dbReference type="NCBI Taxonomy" id="89957"/>
    <lineage>
        <taxon>Eukaryota</taxon>
        <taxon>Sar</taxon>
        <taxon>Alveolata</taxon>
        <taxon>Dinophyceae</taxon>
        <taxon>Suessiales</taxon>
        <taxon>Suessiaceae</taxon>
        <taxon>Polarella</taxon>
    </lineage>
</organism>
<feature type="non-terminal residue" evidence="2">
    <location>
        <position position="1"/>
    </location>
</feature>
<feature type="region of interest" description="Disordered" evidence="1">
    <location>
        <begin position="68"/>
        <end position="89"/>
    </location>
</feature>